<dbReference type="STRING" id="431595.K3WZH6"/>
<dbReference type="PRINTS" id="PR00723">
    <property type="entry name" value="SUBTILISIN"/>
</dbReference>
<evidence type="ECO:0000256" key="3">
    <source>
        <dbReference type="ARBA" id="ARBA00022801"/>
    </source>
</evidence>
<dbReference type="EC" id="3.4.21.62" evidence="6"/>
<evidence type="ECO:0000256" key="8">
    <source>
        <dbReference type="SAM" id="MobiDB-lite"/>
    </source>
</evidence>
<evidence type="ECO:0000256" key="4">
    <source>
        <dbReference type="ARBA" id="ARBA00022825"/>
    </source>
</evidence>
<reference evidence="13" key="2">
    <citation type="submission" date="2010-04" db="EMBL/GenBank/DDBJ databases">
        <authorList>
            <person name="Buell R."/>
            <person name="Hamilton J."/>
            <person name="Hostetler J."/>
        </authorList>
    </citation>
    <scope>NUCLEOTIDE SEQUENCE [LARGE SCALE GENOMIC DNA]</scope>
    <source>
        <strain evidence="13">DAOM:BR144</strain>
    </source>
</reference>
<dbReference type="InterPro" id="IPR036852">
    <property type="entry name" value="Peptidase_S8/S53_dom_sf"/>
</dbReference>
<organism evidence="12 13">
    <name type="scientific">Globisporangium ultimum (strain ATCC 200006 / CBS 805.95 / DAOM BR144)</name>
    <name type="common">Pythium ultimum</name>
    <dbReference type="NCBI Taxonomy" id="431595"/>
    <lineage>
        <taxon>Eukaryota</taxon>
        <taxon>Sar</taxon>
        <taxon>Stramenopiles</taxon>
        <taxon>Oomycota</taxon>
        <taxon>Peronosporomycetes</taxon>
        <taxon>Pythiales</taxon>
        <taxon>Pythiaceae</taxon>
        <taxon>Globisporangium</taxon>
    </lineage>
</organism>
<evidence type="ECO:0000313" key="13">
    <source>
        <dbReference type="Proteomes" id="UP000019132"/>
    </source>
</evidence>
<comment type="catalytic activity">
    <reaction evidence="5">
        <text>Hydrolysis of proteins with broad specificity for peptide bonds, and a preference for a large uncharged residue in P1. Hydrolyzes peptide amides.</text>
        <dbReference type="EC" id="3.4.21.62"/>
    </reaction>
</comment>
<dbReference type="PROSITE" id="PS00137">
    <property type="entry name" value="SUBTILASE_HIS"/>
    <property type="match status" value="1"/>
</dbReference>
<dbReference type="InParanoid" id="K3WZH6"/>
<evidence type="ECO:0000256" key="5">
    <source>
        <dbReference type="ARBA" id="ARBA00023529"/>
    </source>
</evidence>
<dbReference type="OMA" id="LEYTTTG"/>
<feature type="domain" description="MBTPS1 third" evidence="11">
    <location>
        <begin position="395"/>
        <end position="514"/>
    </location>
</feature>
<reference evidence="12" key="3">
    <citation type="submission" date="2015-02" db="UniProtKB">
        <authorList>
            <consortium name="EnsemblProtists"/>
        </authorList>
    </citation>
    <scope>IDENTIFICATION</scope>
    <source>
        <strain evidence="12">DAOM BR144</strain>
    </source>
</reference>
<evidence type="ECO:0000259" key="9">
    <source>
        <dbReference type="Pfam" id="PF00082"/>
    </source>
</evidence>
<evidence type="ECO:0000256" key="2">
    <source>
        <dbReference type="ARBA" id="ARBA00022670"/>
    </source>
</evidence>
<dbReference type="InterPro" id="IPR015500">
    <property type="entry name" value="Peptidase_S8_subtilisin-rel"/>
</dbReference>
<feature type="region of interest" description="Disordered" evidence="8">
    <location>
        <begin position="784"/>
        <end position="806"/>
    </location>
</feature>
<dbReference type="PANTHER" id="PTHR43806:SF7">
    <property type="entry name" value="MEMBRANE-BOUND TRANSCRIPTION FACTOR SITE-1 PROTEASE"/>
    <property type="match status" value="1"/>
</dbReference>
<dbReference type="InterPro" id="IPR057060">
    <property type="entry name" value="MBTPS1_3rd"/>
</dbReference>
<dbReference type="SUPFAM" id="SSF52743">
    <property type="entry name" value="Subtilisin-like"/>
    <property type="match status" value="1"/>
</dbReference>
<evidence type="ECO:0000256" key="1">
    <source>
        <dbReference type="ARBA" id="ARBA00011073"/>
    </source>
</evidence>
<feature type="domain" description="Peptidase S8/S53" evidence="9">
    <location>
        <begin position="76"/>
        <end position="324"/>
    </location>
</feature>
<dbReference type="Pfam" id="PF23094">
    <property type="entry name" value="MBTPS1_3rd"/>
    <property type="match status" value="1"/>
</dbReference>
<dbReference type="EnsemblProtists" id="PYU1_T010375">
    <property type="protein sequence ID" value="PYU1_T010375"/>
    <property type="gene ID" value="PYU1_G010354"/>
</dbReference>
<sequence>MNLDDRPKMERIKYFQVNKVYREVELLQVPRQGSDSKVSAIAKEKRKLRNGKLRAKPKPLTEELGIKAMWDNGYTGHGVKIGVFDTGLSNSRFQNVKERINWTHEKQNEDLVGHGTFVAGVISGSDSRCPGIAPDADLYVFRMFTTDQLSFTSWFLDAFNYALFQGIHALNLSTGGPDFRDRPFVEKIQELAANGIIVVSVSAVGNSGPKYGTLTNPADQMEVIGVGGITRDGDVAEFSSRGMTTWELPFGSGRVKPDIVTLSEDIPGFEVSRGCTLLSGTSVSAPIVTGSIALLASMIPAEHRWSLLNPASVKQILIKSADRLDARYDEHEFVIRNHIFEQGNGKLNITRASDLVRTMWTNYQAGLAAKANAANDSPQASKPQKTRGLTPTSYPESIDATDCPYMWPLCSQPLYHNSLPLMVNLTILNPVSISGTIEGTPKWIGEQHGDHLTVSVASPDAIWPYFGSIGVFVEVKATAAAFRGVVMGSLSLSIRNGKNLDEVRVPIKVAIIPTPPPAKRILWDQFHNIPYPSAFVPGDKLESHHELLDSAGDHPHTNFHQLWNFLIHEGYFIEILPFEYSCMNLQQYGVVLLVDPEEEYFHDEIVALHQAIKYANVSLLVFADWYDDQILDTMDMFDTSTLSNWHAITGGANIPALNNLLRDFNIEFGNGAVSSSAVSLLSNESTLSFPYWSGSYLTKFPVGGYLGRIDALDQSAMTLNQTESYLSDIPVLGLYQVPSRNGGRIAVFGDSSCIDASVHPASSGFQHCFDMVRSLLRFTNDGQLPESTSSITGSDTPSPSSARSNRKLNLSLGTSKASSPRKMQQLQYLDVEFVADRTFPSVFSQTPSPSSSELGNAMELRTMVPPPAHVGGRLEELKKHSKVLQANDMRPTRQSFCHFYRKQECNMATRVTVQVVEATTNVTRH</sequence>
<dbReference type="VEuPathDB" id="FungiDB:PYU1_G010354"/>
<dbReference type="HOGENOM" id="CLU_004504_0_0_1"/>
<proteinExistence type="inferred from homology"/>
<dbReference type="AlphaFoldDB" id="K3WZH6"/>
<evidence type="ECO:0000259" key="10">
    <source>
        <dbReference type="Pfam" id="PF23090"/>
    </source>
</evidence>
<reference evidence="13" key="1">
    <citation type="journal article" date="2010" name="Genome Biol.">
        <title>Genome sequence of the necrotrophic plant pathogen Pythium ultimum reveals original pathogenicity mechanisms and effector repertoire.</title>
        <authorList>
            <person name="Levesque C.A."/>
            <person name="Brouwer H."/>
            <person name="Cano L."/>
            <person name="Hamilton J.P."/>
            <person name="Holt C."/>
            <person name="Huitema E."/>
            <person name="Raffaele S."/>
            <person name="Robideau G.P."/>
            <person name="Thines M."/>
            <person name="Win J."/>
            <person name="Zerillo M.M."/>
            <person name="Beakes G.W."/>
            <person name="Boore J.L."/>
            <person name="Busam D."/>
            <person name="Dumas B."/>
            <person name="Ferriera S."/>
            <person name="Fuerstenberg S.I."/>
            <person name="Gachon C.M."/>
            <person name="Gaulin E."/>
            <person name="Govers F."/>
            <person name="Grenville-Briggs L."/>
            <person name="Horner N."/>
            <person name="Hostetler J."/>
            <person name="Jiang R.H."/>
            <person name="Johnson J."/>
            <person name="Krajaejun T."/>
            <person name="Lin H."/>
            <person name="Meijer H.J."/>
            <person name="Moore B."/>
            <person name="Morris P."/>
            <person name="Phuntmart V."/>
            <person name="Puiu D."/>
            <person name="Shetty J."/>
            <person name="Stajich J.E."/>
            <person name="Tripathy S."/>
            <person name="Wawra S."/>
            <person name="van West P."/>
            <person name="Whitty B.R."/>
            <person name="Coutinho P.M."/>
            <person name="Henrissat B."/>
            <person name="Martin F."/>
            <person name="Thomas P.D."/>
            <person name="Tyler B.M."/>
            <person name="De Vries R.P."/>
            <person name="Kamoun S."/>
            <person name="Yandell M."/>
            <person name="Tisserat N."/>
            <person name="Buell C.R."/>
        </authorList>
    </citation>
    <scope>NUCLEOTIDE SEQUENCE</scope>
    <source>
        <strain evidence="13">DAOM:BR144</strain>
    </source>
</reference>
<dbReference type="InterPro" id="IPR000209">
    <property type="entry name" value="Peptidase_S8/S53_dom"/>
</dbReference>
<dbReference type="EMBL" id="GL376602">
    <property type="status" value="NOT_ANNOTATED_CDS"/>
    <property type="molecule type" value="Genomic_DNA"/>
</dbReference>
<feature type="active site" description="Charge relay system" evidence="7">
    <location>
        <position position="114"/>
    </location>
</feature>
<dbReference type="InterPro" id="IPR057032">
    <property type="entry name" value="MBTPS1_4th"/>
</dbReference>
<evidence type="ECO:0000313" key="12">
    <source>
        <dbReference type="EnsemblProtists" id="PYU1_T010375"/>
    </source>
</evidence>
<comment type="similarity">
    <text evidence="1 7">Belongs to the peptidase S8 family.</text>
</comment>
<evidence type="ECO:0000256" key="7">
    <source>
        <dbReference type="PROSITE-ProRule" id="PRU01240"/>
    </source>
</evidence>
<dbReference type="InterPro" id="IPR022398">
    <property type="entry name" value="Peptidase_S8_His-AS"/>
</dbReference>
<dbReference type="PANTHER" id="PTHR43806">
    <property type="entry name" value="PEPTIDASE S8"/>
    <property type="match status" value="1"/>
</dbReference>
<dbReference type="GO" id="GO:0005794">
    <property type="term" value="C:Golgi apparatus"/>
    <property type="evidence" value="ECO:0007669"/>
    <property type="project" value="TreeGrafter"/>
</dbReference>
<evidence type="ECO:0000259" key="11">
    <source>
        <dbReference type="Pfam" id="PF23094"/>
    </source>
</evidence>
<dbReference type="InterPro" id="IPR050131">
    <property type="entry name" value="Peptidase_S8_subtilisin-like"/>
</dbReference>
<keyword evidence="2 7" id="KW-0645">Protease</keyword>
<dbReference type="GO" id="GO:0006508">
    <property type="term" value="P:proteolysis"/>
    <property type="evidence" value="ECO:0007669"/>
    <property type="project" value="UniProtKB-KW"/>
</dbReference>
<dbReference type="InterPro" id="IPR023828">
    <property type="entry name" value="Peptidase_S8_Ser-AS"/>
</dbReference>
<feature type="active site" description="Charge relay system" evidence="7">
    <location>
        <position position="85"/>
    </location>
</feature>
<feature type="compositionally biased region" description="Polar residues" evidence="8">
    <location>
        <begin position="375"/>
        <end position="393"/>
    </location>
</feature>
<dbReference type="eggNOG" id="KOG4266">
    <property type="taxonomic scope" value="Eukaryota"/>
</dbReference>
<name>K3WZH6_GLOUD</name>
<dbReference type="PROSITE" id="PS51892">
    <property type="entry name" value="SUBTILASE"/>
    <property type="match status" value="1"/>
</dbReference>
<dbReference type="Proteomes" id="UP000019132">
    <property type="component" value="Unassembled WGS sequence"/>
</dbReference>
<accession>K3WZH6</accession>
<feature type="active site" description="Charge relay system" evidence="7">
    <location>
        <position position="282"/>
    </location>
</feature>
<feature type="region of interest" description="Disordered" evidence="8">
    <location>
        <begin position="371"/>
        <end position="393"/>
    </location>
</feature>
<dbReference type="Pfam" id="PF00082">
    <property type="entry name" value="Peptidase_S8"/>
    <property type="match status" value="1"/>
</dbReference>
<protein>
    <recommendedName>
        <fullName evidence="6">subtilisin</fullName>
        <ecNumber evidence="6">3.4.21.62</ecNumber>
    </recommendedName>
</protein>
<feature type="domain" description="MBTPS1 fourth" evidence="10">
    <location>
        <begin position="515"/>
        <end position="783"/>
    </location>
</feature>
<dbReference type="Pfam" id="PF23090">
    <property type="entry name" value="MBTPS1_4th"/>
    <property type="match status" value="1"/>
</dbReference>
<keyword evidence="4 7" id="KW-0720">Serine protease</keyword>
<dbReference type="GO" id="GO:0004252">
    <property type="term" value="F:serine-type endopeptidase activity"/>
    <property type="evidence" value="ECO:0007669"/>
    <property type="project" value="UniProtKB-UniRule"/>
</dbReference>
<dbReference type="PROSITE" id="PS00138">
    <property type="entry name" value="SUBTILASE_SER"/>
    <property type="match status" value="1"/>
</dbReference>
<dbReference type="Gene3D" id="3.40.50.200">
    <property type="entry name" value="Peptidase S8/S53 domain"/>
    <property type="match status" value="1"/>
</dbReference>
<keyword evidence="3 7" id="KW-0378">Hydrolase</keyword>
<evidence type="ECO:0000256" key="6">
    <source>
        <dbReference type="ARBA" id="ARBA00023619"/>
    </source>
</evidence>
<keyword evidence="13" id="KW-1185">Reference proteome</keyword>